<dbReference type="InterPro" id="IPR049052">
    <property type="entry name" value="nSTAND1"/>
</dbReference>
<feature type="non-terminal residue" evidence="2">
    <location>
        <position position="348"/>
    </location>
</feature>
<dbReference type="InterPro" id="IPR027417">
    <property type="entry name" value="P-loop_NTPase"/>
</dbReference>
<dbReference type="Gene3D" id="3.40.50.300">
    <property type="entry name" value="P-loop containing nucleotide triphosphate hydrolases"/>
    <property type="match status" value="1"/>
</dbReference>
<reference evidence="2 3" key="1">
    <citation type="submission" date="2024-09" db="EMBL/GenBank/DDBJ databases">
        <title>Laminarin stimulates single cell rates of sulfate reduction while oxygen inhibits transcriptomic activity in coastal marine sediment.</title>
        <authorList>
            <person name="Lindsay M."/>
            <person name="Orcutt B."/>
            <person name="Emerson D."/>
            <person name="Stepanauskas R."/>
            <person name="D'Angelo T."/>
        </authorList>
    </citation>
    <scope>NUCLEOTIDE SEQUENCE [LARGE SCALE GENOMIC DNA]</scope>
    <source>
        <strain evidence="2">SAG AM-311-K15</strain>
    </source>
</reference>
<evidence type="ECO:0000313" key="3">
    <source>
        <dbReference type="Proteomes" id="UP001594351"/>
    </source>
</evidence>
<dbReference type="Pfam" id="PF20703">
    <property type="entry name" value="nSTAND1"/>
    <property type="match status" value="1"/>
</dbReference>
<keyword evidence="3" id="KW-1185">Reference proteome</keyword>
<accession>A0ABV6Z1D4</accession>
<dbReference type="EMBL" id="JBHPBY010000290">
    <property type="protein sequence ID" value="MFC1852263.1"/>
    <property type="molecule type" value="Genomic_DNA"/>
</dbReference>
<evidence type="ECO:0000259" key="1">
    <source>
        <dbReference type="Pfam" id="PF20703"/>
    </source>
</evidence>
<sequence>MTETDDFQGQERNLDDLFARFEEQEAKTVQRYPFKFLDAYEKEDRDIFFGRENEVDEIYRKFFRASILLVYGQSGTGKSSIINCGLSSKIPPEDVLSIPIRLGSQPVDNLIRELQKHCDTEIGEPLPLLEAIYEKHHKTIAFIFDQFEEIFILAPDEERFAVTQMLKNLLASMKNLKIIFVMRGDYLDHVTELETSLPDIFQNRVRIEKMRKGQAIQVIEQPCHLTGIELEQGVPEAILDQVCPHAEIELSYLQVYLDKLYRKASSRDADQIRINMADVHEIGDIGDVLHAFLEEQIAGTEDPEIYRHVLKAAISAEGTKKIVSAADVSDVLAALGNTLEQHQVKAML</sequence>
<evidence type="ECO:0000313" key="2">
    <source>
        <dbReference type="EMBL" id="MFC1852263.1"/>
    </source>
</evidence>
<gene>
    <name evidence="2" type="ORF">ACFL27_18865</name>
</gene>
<dbReference type="Proteomes" id="UP001594351">
    <property type="component" value="Unassembled WGS sequence"/>
</dbReference>
<proteinExistence type="predicted"/>
<comment type="caution">
    <text evidence="2">The sequence shown here is derived from an EMBL/GenBank/DDBJ whole genome shotgun (WGS) entry which is preliminary data.</text>
</comment>
<organism evidence="2 3">
    <name type="scientific">candidate division CSSED10-310 bacterium</name>
    <dbReference type="NCBI Taxonomy" id="2855610"/>
    <lineage>
        <taxon>Bacteria</taxon>
        <taxon>Bacteria division CSSED10-310</taxon>
    </lineage>
</organism>
<protein>
    <recommendedName>
        <fullName evidence="1">Novel STAND NTPase 1 domain-containing protein</fullName>
    </recommendedName>
</protein>
<name>A0ABV6Z1D4_UNCC1</name>
<feature type="domain" description="Novel STAND NTPase 1" evidence="1">
    <location>
        <begin position="33"/>
        <end position="331"/>
    </location>
</feature>
<dbReference type="SUPFAM" id="SSF52540">
    <property type="entry name" value="P-loop containing nucleoside triphosphate hydrolases"/>
    <property type="match status" value="1"/>
</dbReference>